<dbReference type="SUPFAM" id="SSF48452">
    <property type="entry name" value="TPR-like"/>
    <property type="match status" value="1"/>
</dbReference>
<gene>
    <name evidence="3" type="ORF">HPHI1048_LOCUS18261</name>
</gene>
<dbReference type="PROSITE" id="PS50005">
    <property type="entry name" value="TPR"/>
    <property type="match status" value="1"/>
</dbReference>
<keyword evidence="1" id="KW-0040">ANK repeat</keyword>
<dbReference type="InterPro" id="IPR019734">
    <property type="entry name" value="TPR_rpt"/>
</dbReference>
<dbReference type="InterPro" id="IPR002110">
    <property type="entry name" value="Ankyrin_rpt"/>
</dbReference>
<sequence length="540" mass="59552">MMPTSETPRLELNFRFVEDAGDASPAKIPRAIYGIIKAMLSRADKAIVAKNFEEAVVHLSRAIEAGEDYLSPHALAKIYGRRSLAYLQAGKPEAALNDTNQCLRLDPRFTNRGKEELKECLPGAACESANDQEVLHHDACELPDPDLTFVSGTEFKFEDRTNECSLVGCKRESISSASFFQERSFRPKMQESKLGSSLFNELVHACISGDVQTAEEMITKSRDLLFERDELEWNILHVACFYGNSELVDFILQQAGSKVLSEKVAGGGSALHIASENNNLQVVKRLLEEGGESLLFEEDEMNQTALHVASRVGNCEIAEHFLTRAGRELLIVQDAKNRTAMHYAAARGDEGLCRSFIGCGGSSILEMKDYKGRTCLHVAAQFGRTALLEFLVHAGQGSGIRKRTDRGSNLLHVAAVHGHVDTLNKVLELGSREMLFERNADEWTPLHAAAYNGRDGAVSYLCQVGGKKLLFEPTAEGGTALHLACAANQLVVAETLITFGHKQLLEKRDGEGWSVLQVARAHKNRRIEAFLTNMQVVLHK</sequence>
<evidence type="ECO:0000256" key="2">
    <source>
        <dbReference type="PROSITE-ProRule" id="PRU00339"/>
    </source>
</evidence>
<feature type="repeat" description="ANK" evidence="1">
    <location>
        <begin position="371"/>
        <end position="403"/>
    </location>
</feature>
<feature type="repeat" description="TPR" evidence="2">
    <location>
        <begin position="76"/>
        <end position="109"/>
    </location>
</feature>
<dbReference type="Gene3D" id="1.25.40.10">
    <property type="entry name" value="Tetratricopeptide repeat domain"/>
    <property type="match status" value="1"/>
</dbReference>
<organism evidence="3">
    <name type="scientific">Hanusia phi</name>
    <dbReference type="NCBI Taxonomy" id="3032"/>
    <lineage>
        <taxon>Eukaryota</taxon>
        <taxon>Cryptophyceae</taxon>
        <taxon>Pyrenomonadales</taxon>
        <taxon>Geminigeraceae</taxon>
        <taxon>Hanusia</taxon>
    </lineage>
</organism>
<dbReference type="PANTHER" id="PTHR24121">
    <property type="entry name" value="NO MECHANORECEPTOR POTENTIAL C, ISOFORM D-RELATED"/>
    <property type="match status" value="1"/>
</dbReference>
<dbReference type="SMART" id="SM00028">
    <property type="entry name" value="TPR"/>
    <property type="match status" value="2"/>
</dbReference>
<feature type="repeat" description="ANK" evidence="1">
    <location>
        <begin position="266"/>
        <end position="298"/>
    </location>
</feature>
<proteinExistence type="predicted"/>
<dbReference type="AlphaFoldDB" id="A0A7S0EYH1"/>
<dbReference type="InterPro" id="IPR036770">
    <property type="entry name" value="Ankyrin_rpt-contain_sf"/>
</dbReference>
<dbReference type="SUPFAM" id="SSF48403">
    <property type="entry name" value="Ankyrin repeat"/>
    <property type="match status" value="1"/>
</dbReference>
<dbReference type="SMART" id="SM00248">
    <property type="entry name" value="ANK"/>
    <property type="match status" value="9"/>
</dbReference>
<evidence type="ECO:0000313" key="3">
    <source>
        <dbReference type="EMBL" id="CAD8498479.1"/>
    </source>
</evidence>
<reference evidence="3" key="1">
    <citation type="submission" date="2021-01" db="EMBL/GenBank/DDBJ databases">
        <authorList>
            <person name="Corre E."/>
            <person name="Pelletier E."/>
            <person name="Niang G."/>
            <person name="Scheremetjew M."/>
            <person name="Finn R."/>
            <person name="Kale V."/>
            <person name="Holt S."/>
            <person name="Cochrane G."/>
            <person name="Meng A."/>
            <person name="Brown T."/>
            <person name="Cohen L."/>
        </authorList>
    </citation>
    <scope>NUCLEOTIDE SEQUENCE</scope>
    <source>
        <strain evidence="3">CCMP325</strain>
    </source>
</reference>
<accession>A0A7S0EYH1</accession>
<keyword evidence="2" id="KW-0802">TPR repeat</keyword>
<dbReference type="PROSITE" id="PS50088">
    <property type="entry name" value="ANK_REPEAT"/>
    <property type="match status" value="2"/>
</dbReference>
<dbReference type="PANTHER" id="PTHR24121:SF23">
    <property type="entry name" value="NO MECHANORECEPTOR POTENTIAL C, ISOFORM H"/>
    <property type="match status" value="1"/>
</dbReference>
<dbReference type="InterPro" id="IPR011990">
    <property type="entry name" value="TPR-like_helical_dom_sf"/>
</dbReference>
<dbReference type="Gene3D" id="1.25.40.20">
    <property type="entry name" value="Ankyrin repeat-containing domain"/>
    <property type="match status" value="2"/>
</dbReference>
<dbReference type="EMBL" id="HBEO01027084">
    <property type="protein sequence ID" value="CAD8498479.1"/>
    <property type="molecule type" value="Transcribed_RNA"/>
</dbReference>
<name>A0A7S0EYH1_9CRYP</name>
<dbReference type="Pfam" id="PF12796">
    <property type="entry name" value="Ank_2"/>
    <property type="match status" value="3"/>
</dbReference>
<evidence type="ECO:0000256" key="1">
    <source>
        <dbReference type="PROSITE-ProRule" id="PRU00023"/>
    </source>
</evidence>
<dbReference type="PROSITE" id="PS50297">
    <property type="entry name" value="ANK_REP_REGION"/>
    <property type="match status" value="2"/>
</dbReference>
<protein>
    <submittedName>
        <fullName evidence="3">Uncharacterized protein</fullName>
    </submittedName>
</protein>